<keyword evidence="2" id="KW-0732">Signal</keyword>
<dbReference type="AlphaFoldDB" id="A0AAV5M9I5"/>
<evidence type="ECO:0000313" key="3">
    <source>
        <dbReference type="EMBL" id="GKV45884.1"/>
    </source>
</evidence>
<feature type="region of interest" description="Disordered" evidence="1">
    <location>
        <begin position="295"/>
        <end position="332"/>
    </location>
</feature>
<dbReference type="Proteomes" id="UP001054252">
    <property type="component" value="Unassembled WGS sequence"/>
</dbReference>
<organism evidence="3 4">
    <name type="scientific">Rubroshorea leprosula</name>
    <dbReference type="NCBI Taxonomy" id="152421"/>
    <lineage>
        <taxon>Eukaryota</taxon>
        <taxon>Viridiplantae</taxon>
        <taxon>Streptophyta</taxon>
        <taxon>Embryophyta</taxon>
        <taxon>Tracheophyta</taxon>
        <taxon>Spermatophyta</taxon>
        <taxon>Magnoliopsida</taxon>
        <taxon>eudicotyledons</taxon>
        <taxon>Gunneridae</taxon>
        <taxon>Pentapetalae</taxon>
        <taxon>rosids</taxon>
        <taxon>malvids</taxon>
        <taxon>Malvales</taxon>
        <taxon>Dipterocarpaceae</taxon>
        <taxon>Rubroshorea</taxon>
    </lineage>
</organism>
<feature type="region of interest" description="Disordered" evidence="1">
    <location>
        <begin position="93"/>
        <end position="157"/>
    </location>
</feature>
<keyword evidence="4" id="KW-1185">Reference proteome</keyword>
<feature type="signal peptide" evidence="2">
    <location>
        <begin position="1"/>
        <end position="19"/>
    </location>
</feature>
<evidence type="ECO:0000256" key="2">
    <source>
        <dbReference type="SAM" id="SignalP"/>
    </source>
</evidence>
<feature type="compositionally biased region" description="Basic and acidic residues" evidence="1">
    <location>
        <begin position="450"/>
        <end position="478"/>
    </location>
</feature>
<feature type="region of interest" description="Disordered" evidence="1">
    <location>
        <begin position="443"/>
        <end position="506"/>
    </location>
</feature>
<feature type="compositionally biased region" description="Polar residues" evidence="1">
    <location>
        <begin position="130"/>
        <end position="148"/>
    </location>
</feature>
<dbReference type="EMBL" id="BPVZ01000199">
    <property type="protein sequence ID" value="GKV45884.1"/>
    <property type="molecule type" value="Genomic_DNA"/>
</dbReference>
<proteinExistence type="predicted"/>
<reference evidence="3 4" key="1">
    <citation type="journal article" date="2021" name="Commun. Biol.">
        <title>The genome of Shorea leprosula (Dipterocarpaceae) highlights the ecological relevance of drought in aseasonal tropical rainforests.</title>
        <authorList>
            <person name="Ng K.K.S."/>
            <person name="Kobayashi M.J."/>
            <person name="Fawcett J.A."/>
            <person name="Hatakeyama M."/>
            <person name="Paape T."/>
            <person name="Ng C.H."/>
            <person name="Ang C.C."/>
            <person name="Tnah L.H."/>
            <person name="Lee C.T."/>
            <person name="Nishiyama T."/>
            <person name="Sese J."/>
            <person name="O'Brien M.J."/>
            <person name="Copetti D."/>
            <person name="Mohd Noor M.I."/>
            <person name="Ong R.C."/>
            <person name="Putra M."/>
            <person name="Sireger I.Z."/>
            <person name="Indrioko S."/>
            <person name="Kosugi Y."/>
            <person name="Izuno A."/>
            <person name="Isagi Y."/>
            <person name="Lee S.L."/>
            <person name="Shimizu K.K."/>
        </authorList>
    </citation>
    <scope>NUCLEOTIDE SEQUENCE [LARGE SCALE GENOMIC DNA]</scope>
    <source>
        <strain evidence="3">214</strain>
    </source>
</reference>
<gene>
    <name evidence="3" type="ORF">SLEP1_g52913</name>
</gene>
<evidence type="ECO:0000313" key="4">
    <source>
        <dbReference type="Proteomes" id="UP001054252"/>
    </source>
</evidence>
<sequence>MSLLPLLLVALCSASSTNASETIARNSTESSRWKSFLPRASLSTKNRDNSCSPRVLSLPLLMSLRSSESHSPLRCPKQFPSIALQCHAISGKNGTCQDQDQEKASEEKESKSHKELPIDPKSDHDGSTKDVMSTERSGPSQVDQQNEGNALPSRTGLKQKDRKWKIWCKNYLEENSSDLTSDHNKGSENIKSDVVSTESSGSSTDVTVTTLVGGPVLSLINKRLRNQCKKFNRILHMEELLAQGKPLNKDQAQLLRSKPAIFALIDELEKLRNLLASTVSEEISLALQCHAISGKNDTSQDQDQDQEKASEEKESKAHKELPIDSRSGHKEESTKIKSDVLVSVVSQRFSSDVADTTLVGGPVLSLINKHLQNHCEKLNQILQVEEFLAQGKPLSTEQAQLLQSKSAVSAFIDELEKLRKPLASAVSEEISLALQCHAISGKSGTCQNQDQEKASEEKESKSYKELPIDPKSDHDGSTKDVMSTECSGPSQVDQQNEGNALPSRTGLKQKDRKWKIWCKNYLEENSRLLCKKMMLELEFESLKLSSVVYQLRVSLIDHLPTLNCDSYMDLKEEDLEEENSLVDQQNEEFSLSPWAAEQLGISNNDK</sequence>
<evidence type="ECO:0000256" key="1">
    <source>
        <dbReference type="SAM" id="MobiDB-lite"/>
    </source>
</evidence>
<dbReference type="PANTHER" id="PTHR37736">
    <property type="entry name" value="GLYCINE-RICH PROTEIN"/>
    <property type="match status" value="1"/>
</dbReference>
<protein>
    <submittedName>
        <fullName evidence="3">Uncharacterized protein</fullName>
    </submittedName>
</protein>
<comment type="caution">
    <text evidence="3">The sequence shown here is derived from an EMBL/GenBank/DDBJ whole genome shotgun (WGS) entry which is preliminary data.</text>
</comment>
<accession>A0AAV5M9I5</accession>
<dbReference type="PANTHER" id="PTHR37736:SF1">
    <property type="entry name" value="GLYCINE-RICH PROTEIN"/>
    <property type="match status" value="1"/>
</dbReference>
<feature type="chain" id="PRO_5043528917" evidence="2">
    <location>
        <begin position="20"/>
        <end position="606"/>
    </location>
</feature>
<feature type="compositionally biased region" description="Basic and acidic residues" evidence="1">
    <location>
        <begin position="100"/>
        <end position="128"/>
    </location>
</feature>
<name>A0AAV5M9I5_9ROSI</name>
<feature type="compositionally biased region" description="Polar residues" evidence="1">
    <location>
        <begin position="480"/>
        <end position="498"/>
    </location>
</feature>
<feature type="compositionally biased region" description="Basic and acidic residues" evidence="1">
    <location>
        <begin position="305"/>
        <end position="332"/>
    </location>
</feature>